<protein>
    <submittedName>
        <fullName evidence="1">Uncharacterized protein</fullName>
    </submittedName>
</protein>
<dbReference type="EMBL" id="FR687359">
    <property type="protein sequence ID" value="CBW73535.1"/>
    <property type="molecule type" value="Genomic_DNA"/>
</dbReference>
<evidence type="ECO:0000313" key="2">
    <source>
        <dbReference type="Proteomes" id="UP000007437"/>
    </source>
</evidence>
<name>E5ASZ1_MYCRK</name>
<dbReference type="Proteomes" id="UP000007437">
    <property type="component" value="Chromosome"/>
</dbReference>
<dbReference type="HOGENOM" id="CLU_3341434_0_0_4"/>
<proteinExistence type="predicted"/>
<organism evidence="1 2">
    <name type="scientific">Mycetohabitans rhizoxinica (strain DSM 19002 / CIP 109453 / HKI 454)</name>
    <name type="common">Paraburkholderia rhizoxinica</name>
    <dbReference type="NCBI Taxonomy" id="882378"/>
    <lineage>
        <taxon>Bacteria</taxon>
        <taxon>Pseudomonadati</taxon>
        <taxon>Pseudomonadota</taxon>
        <taxon>Betaproteobacteria</taxon>
        <taxon>Burkholderiales</taxon>
        <taxon>Burkholderiaceae</taxon>
        <taxon>Mycetohabitans</taxon>
    </lineage>
</organism>
<dbReference type="KEGG" id="brh:RBRH_00955"/>
<evidence type="ECO:0000313" key="1">
    <source>
        <dbReference type="EMBL" id="CBW73535.1"/>
    </source>
</evidence>
<gene>
    <name evidence="1" type="ordered locus">RBRH_00955</name>
</gene>
<sequence length="37" mass="4445">MRQYARFLQISQHYLALHLGKLNNFVTLYCEGNEMEL</sequence>
<reference evidence="1 2" key="1">
    <citation type="journal article" date="2011" name="J. Bacteriol.">
        <title>Complete genome sequence of Burkholderia rhizoxinica, an endosymbiont of Rhizopus microsporus.</title>
        <authorList>
            <person name="Lackner G."/>
            <person name="Moebius N."/>
            <person name="Partida-Martinez L."/>
            <person name="Hertweck C."/>
        </authorList>
    </citation>
    <scope>NUCLEOTIDE SEQUENCE [LARGE SCALE GENOMIC DNA]</scope>
    <source>
        <strain evidence="2">DSM 19002 / CIP 109453 / HKI 454</strain>
    </source>
</reference>
<dbReference type="AlphaFoldDB" id="E5ASZ1"/>
<accession>E5ASZ1</accession>